<accession>A0AAV2TU73</accession>
<organism evidence="2 3">
    <name type="scientific">Calicophoron daubneyi</name>
    <name type="common">Rumen fluke</name>
    <name type="synonym">Paramphistomum daubneyi</name>
    <dbReference type="NCBI Taxonomy" id="300641"/>
    <lineage>
        <taxon>Eukaryota</taxon>
        <taxon>Metazoa</taxon>
        <taxon>Spiralia</taxon>
        <taxon>Lophotrochozoa</taxon>
        <taxon>Platyhelminthes</taxon>
        <taxon>Trematoda</taxon>
        <taxon>Digenea</taxon>
        <taxon>Plagiorchiida</taxon>
        <taxon>Pronocephalata</taxon>
        <taxon>Paramphistomoidea</taxon>
        <taxon>Paramphistomidae</taxon>
        <taxon>Calicophoron</taxon>
    </lineage>
</organism>
<evidence type="ECO:0000313" key="2">
    <source>
        <dbReference type="EMBL" id="CAL5140621.1"/>
    </source>
</evidence>
<evidence type="ECO:0000313" key="3">
    <source>
        <dbReference type="Proteomes" id="UP001497525"/>
    </source>
</evidence>
<proteinExistence type="predicted"/>
<dbReference type="EMBL" id="CAXLJL010000745">
    <property type="protein sequence ID" value="CAL5140621.1"/>
    <property type="molecule type" value="Genomic_DNA"/>
</dbReference>
<protein>
    <submittedName>
        <fullName evidence="2">Uncharacterized protein</fullName>
    </submittedName>
</protein>
<reference evidence="2" key="1">
    <citation type="submission" date="2024-06" db="EMBL/GenBank/DDBJ databases">
        <authorList>
            <person name="Liu X."/>
            <person name="Lenzi L."/>
            <person name="Haldenby T S."/>
            <person name="Uol C."/>
        </authorList>
    </citation>
    <scope>NUCLEOTIDE SEQUENCE</scope>
</reference>
<feature type="compositionally biased region" description="Low complexity" evidence="1">
    <location>
        <begin position="35"/>
        <end position="47"/>
    </location>
</feature>
<feature type="compositionally biased region" description="Basic and acidic residues" evidence="1">
    <location>
        <begin position="23"/>
        <end position="34"/>
    </location>
</feature>
<comment type="caution">
    <text evidence="2">The sequence shown here is derived from an EMBL/GenBank/DDBJ whole genome shotgun (WGS) entry which is preliminary data.</text>
</comment>
<dbReference type="AlphaFoldDB" id="A0AAV2TU73"/>
<name>A0AAV2TU73_CALDB</name>
<sequence>MKTLVNFLNPLFAEQKRKKLKYSEKISRESRAHSESSSISDADPSDSTMKLASDMRMATRRIANSSLVRALSVVFQARILHYRIMAIHESGDTSYDAVVGAILPNLHARAAANFAQKRFNDFSNTDTKIVAALLDEISELIRTVRSHLCANGTDLSQTDADSFKEPENVKLMRWLISASKSVHGLFREHFVNKAANIWLKLRQLAGDNRVDISESADEVRIYVSSCARVSPDLTEDLVEDFTLFYNQLEAAANLTSPVKLSALGLASGCSNQPYAEARLLEQ</sequence>
<dbReference type="Proteomes" id="UP001497525">
    <property type="component" value="Unassembled WGS sequence"/>
</dbReference>
<feature type="region of interest" description="Disordered" evidence="1">
    <location>
        <begin position="23"/>
        <end position="48"/>
    </location>
</feature>
<gene>
    <name evidence="2" type="ORF">CDAUBV1_LOCUS15928</name>
</gene>
<evidence type="ECO:0000256" key="1">
    <source>
        <dbReference type="SAM" id="MobiDB-lite"/>
    </source>
</evidence>